<protein>
    <submittedName>
        <fullName evidence="2">Uncharacterized protein</fullName>
    </submittedName>
</protein>
<evidence type="ECO:0000313" key="3">
    <source>
        <dbReference type="Proteomes" id="UP000604046"/>
    </source>
</evidence>
<dbReference type="AlphaFoldDB" id="A0A812QZC1"/>
<proteinExistence type="predicted"/>
<accession>A0A812QZC1</accession>
<reference evidence="2" key="1">
    <citation type="submission" date="2021-02" db="EMBL/GenBank/DDBJ databases">
        <authorList>
            <person name="Dougan E. K."/>
            <person name="Rhodes N."/>
            <person name="Thang M."/>
            <person name="Chan C."/>
        </authorList>
    </citation>
    <scope>NUCLEOTIDE SEQUENCE</scope>
</reference>
<organism evidence="2 3">
    <name type="scientific">Symbiodinium natans</name>
    <dbReference type="NCBI Taxonomy" id="878477"/>
    <lineage>
        <taxon>Eukaryota</taxon>
        <taxon>Sar</taxon>
        <taxon>Alveolata</taxon>
        <taxon>Dinophyceae</taxon>
        <taxon>Suessiales</taxon>
        <taxon>Symbiodiniaceae</taxon>
        <taxon>Symbiodinium</taxon>
    </lineage>
</organism>
<feature type="region of interest" description="Disordered" evidence="1">
    <location>
        <begin position="30"/>
        <end position="49"/>
    </location>
</feature>
<evidence type="ECO:0000256" key="1">
    <source>
        <dbReference type="SAM" id="MobiDB-lite"/>
    </source>
</evidence>
<gene>
    <name evidence="2" type="ORF">SNAT2548_LOCUS22450</name>
</gene>
<feature type="compositionally biased region" description="Polar residues" evidence="1">
    <location>
        <begin position="38"/>
        <end position="49"/>
    </location>
</feature>
<dbReference type="EMBL" id="CAJNDS010002290">
    <property type="protein sequence ID" value="CAE7412805.1"/>
    <property type="molecule type" value="Genomic_DNA"/>
</dbReference>
<keyword evidence="3" id="KW-1185">Reference proteome</keyword>
<comment type="caution">
    <text evidence="2">The sequence shown here is derived from an EMBL/GenBank/DDBJ whole genome shotgun (WGS) entry which is preliminary data.</text>
</comment>
<name>A0A812QZC1_9DINO</name>
<sequence length="170" mass="18370">MSLQAHLKAPKVAPAYTLSQVAYRSQRHLLAERPRNGDPTTACLSRSQMQSPTALVGPHHFLHRSRVRVRNPAAALRFSVGEHWCWEAVSQAPCSLFVAVVQQVGVLTSRQGSPGPSRRDLGHVVRITPAARIGSSQAACFNLIPACLCALFDLSRPPLNITSCNAVMAA</sequence>
<dbReference type="Proteomes" id="UP000604046">
    <property type="component" value="Unassembled WGS sequence"/>
</dbReference>
<evidence type="ECO:0000313" key="2">
    <source>
        <dbReference type="EMBL" id="CAE7412805.1"/>
    </source>
</evidence>